<organism evidence="9 10">
    <name type="scientific">Paenibacillus rhizoplanae</name>
    <dbReference type="NCBI Taxonomy" id="1917181"/>
    <lineage>
        <taxon>Bacteria</taxon>
        <taxon>Bacillati</taxon>
        <taxon>Bacillota</taxon>
        <taxon>Bacilli</taxon>
        <taxon>Bacillales</taxon>
        <taxon>Paenibacillaceae</taxon>
        <taxon>Paenibacillus</taxon>
    </lineage>
</organism>
<dbReference type="Pfam" id="PF00501">
    <property type="entry name" value="AMP-binding"/>
    <property type="match status" value="1"/>
</dbReference>
<dbReference type="Pfam" id="PF00668">
    <property type="entry name" value="Condensation"/>
    <property type="match status" value="1"/>
</dbReference>
<dbReference type="Pfam" id="PF13193">
    <property type="entry name" value="AMP-binding_C"/>
    <property type="match status" value="1"/>
</dbReference>
<dbReference type="EMBL" id="JBHUKY010000072">
    <property type="protein sequence ID" value="MFD2413657.1"/>
    <property type="molecule type" value="Genomic_DNA"/>
</dbReference>
<protein>
    <submittedName>
        <fullName evidence="9">Non-ribosomal peptide synthetase</fullName>
    </submittedName>
</protein>
<comment type="cofactor">
    <cofactor evidence="1">
        <name>pantetheine 4'-phosphate</name>
        <dbReference type="ChEBI" id="CHEBI:47942"/>
    </cofactor>
</comment>
<evidence type="ECO:0000259" key="8">
    <source>
        <dbReference type="PROSITE" id="PS50075"/>
    </source>
</evidence>
<evidence type="ECO:0000256" key="2">
    <source>
        <dbReference type="ARBA" id="ARBA00006432"/>
    </source>
</evidence>
<dbReference type="PROSITE" id="PS00455">
    <property type="entry name" value="AMP_BINDING"/>
    <property type="match status" value="1"/>
</dbReference>
<dbReference type="Gene3D" id="2.30.38.10">
    <property type="entry name" value="Luciferase, Domain 3"/>
    <property type="match status" value="1"/>
</dbReference>
<dbReference type="NCBIfam" id="TIGR01733">
    <property type="entry name" value="AA-adenyl-dom"/>
    <property type="match status" value="1"/>
</dbReference>
<dbReference type="InterPro" id="IPR025110">
    <property type="entry name" value="AMP-bd_C"/>
</dbReference>
<dbReference type="InterPro" id="IPR023213">
    <property type="entry name" value="CAT-like_dom_sf"/>
</dbReference>
<dbReference type="InterPro" id="IPR020806">
    <property type="entry name" value="PKS_PP-bd"/>
</dbReference>
<dbReference type="SUPFAM" id="SSF52777">
    <property type="entry name" value="CoA-dependent acyltransferases"/>
    <property type="match status" value="2"/>
</dbReference>
<reference evidence="10" key="1">
    <citation type="journal article" date="2019" name="Int. J. Syst. Evol. Microbiol.">
        <title>The Global Catalogue of Microorganisms (GCM) 10K type strain sequencing project: providing services to taxonomists for standard genome sequencing and annotation.</title>
        <authorList>
            <consortium name="The Broad Institute Genomics Platform"/>
            <consortium name="The Broad Institute Genome Sequencing Center for Infectious Disease"/>
            <person name="Wu L."/>
            <person name="Ma J."/>
        </authorList>
    </citation>
    <scope>NUCLEOTIDE SEQUENCE [LARGE SCALE GENOMIC DNA]</scope>
    <source>
        <strain evidence="10">CCM 8725</strain>
    </source>
</reference>
<dbReference type="Gene3D" id="3.30.559.10">
    <property type="entry name" value="Chloramphenicol acetyltransferase-like domain"/>
    <property type="match status" value="1"/>
</dbReference>
<dbReference type="Gene3D" id="3.30.300.30">
    <property type="match status" value="1"/>
</dbReference>
<dbReference type="InterPro" id="IPR001242">
    <property type="entry name" value="Condensation_dom"/>
</dbReference>
<dbReference type="InterPro" id="IPR045851">
    <property type="entry name" value="AMP-bd_C_sf"/>
</dbReference>
<keyword evidence="10" id="KW-1185">Reference proteome</keyword>
<dbReference type="SUPFAM" id="SSF47336">
    <property type="entry name" value="ACP-like"/>
    <property type="match status" value="1"/>
</dbReference>
<dbReference type="SUPFAM" id="SSF56801">
    <property type="entry name" value="Acetyl-CoA synthetase-like"/>
    <property type="match status" value="1"/>
</dbReference>
<proteinExistence type="inferred from homology"/>
<accession>A0ABW5FIQ2</accession>
<dbReference type="PANTHER" id="PTHR45527:SF1">
    <property type="entry name" value="FATTY ACID SYNTHASE"/>
    <property type="match status" value="1"/>
</dbReference>
<dbReference type="InterPro" id="IPR036736">
    <property type="entry name" value="ACP-like_sf"/>
</dbReference>
<dbReference type="RefSeq" id="WP_209993034.1">
    <property type="nucleotide sequence ID" value="NZ_JBHSVQ010000001.1"/>
</dbReference>
<keyword evidence="7" id="KW-0511">Multifunctional enzyme</keyword>
<comment type="similarity">
    <text evidence="2">Belongs to the ATP-dependent AMP-binding enzyme family.</text>
</comment>
<dbReference type="CDD" id="cd19531">
    <property type="entry name" value="LCL_NRPS-like"/>
    <property type="match status" value="1"/>
</dbReference>
<dbReference type="Pfam" id="PF00550">
    <property type="entry name" value="PP-binding"/>
    <property type="match status" value="1"/>
</dbReference>
<evidence type="ECO:0000256" key="1">
    <source>
        <dbReference type="ARBA" id="ARBA00001957"/>
    </source>
</evidence>
<keyword evidence="5" id="KW-0677">Repeat</keyword>
<evidence type="ECO:0000256" key="4">
    <source>
        <dbReference type="ARBA" id="ARBA00022553"/>
    </source>
</evidence>
<evidence type="ECO:0000313" key="10">
    <source>
        <dbReference type="Proteomes" id="UP001597448"/>
    </source>
</evidence>
<evidence type="ECO:0000313" key="9">
    <source>
        <dbReference type="EMBL" id="MFD2413657.1"/>
    </source>
</evidence>
<name>A0ABW5FIQ2_9BACL</name>
<dbReference type="Gene3D" id="3.40.50.980">
    <property type="match status" value="2"/>
</dbReference>
<dbReference type="Gene3D" id="3.30.559.30">
    <property type="entry name" value="Nonribosomal peptide synthetase, condensation domain"/>
    <property type="match status" value="1"/>
</dbReference>
<evidence type="ECO:0000256" key="7">
    <source>
        <dbReference type="ARBA" id="ARBA00023268"/>
    </source>
</evidence>
<comment type="caution">
    <text evidence="9">The sequence shown here is derived from an EMBL/GenBank/DDBJ whole genome shotgun (WGS) entry which is preliminary data.</text>
</comment>
<dbReference type="SMART" id="SM00823">
    <property type="entry name" value="PKS_PP"/>
    <property type="match status" value="1"/>
</dbReference>
<dbReference type="Proteomes" id="UP001597448">
    <property type="component" value="Unassembled WGS sequence"/>
</dbReference>
<dbReference type="InterPro" id="IPR009081">
    <property type="entry name" value="PP-bd_ACP"/>
</dbReference>
<feature type="domain" description="Carrier" evidence="8">
    <location>
        <begin position="1001"/>
        <end position="1076"/>
    </location>
</feature>
<dbReference type="InterPro" id="IPR000873">
    <property type="entry name" value="AMP-dep_synth/lig_dom"/>
</dbReference>
<sequence length="1115" mass="124160">MMMNNELYDRLLHNKGISVPGHRHTAIPRTGESDSFGLSPVQRGIWFLQQLHPGSAAFNNSAVLKIEGNLDLDCMRAALRSLLERHELLNVNYRQHQGEPYACPRAGALAFEVVGVEGMEGGGAAISSGGLHAEIRRIAGSPIDLEHDPLISFTLLQRSEQEHIWIIHMHHIIADGWSKGVLLRDFTQLYEAELHRRAPDLQPLAIQYQDYVRWLESRSEATAYARDLTFWLDKLEGAPPMLDIPADFKRPSTMSGLGGMEPFRVETEVFERISSFCRKERLSVFHFLLTVFKTLLFRYCAEEDLLVGTPVAGRTRTELEPLIGMFVNTVVVRTQPQDGLSFIDYARSVQQEALLAFDHQDLPFDLLVERLNPDRERSVQPVFQTMFQLDNLELPVMEAQGLRMSAVPLDIGIAQNDLSVSCWEEDGGLRGTFEFSSDLFTRATVRRMIGHFIRLTMAALNDPQETLGRLNLLEASEEKLIVRTWNETEQPIPEHGFVSWIERRAGLTPEKCAVLEGEHALSYHTLNQWANHLAAQLMDKHFYAEMPVIVCLPSSGRFVAAALAISKAGGAVVPVDPAMPKERIRQMVEELGDVYALSDAVHSLLLPLPPERVILLDEQLPVFDEQNERGPEHRLPPQALAFIIFTSGSTGVPKGVLLERRSIDNLVHSFLSSYQVTDADCLLPITSVASASFIGESLPILAAGGTFVLPDTETVLHPGKLRAYMEQHHITILSTVPSMVRRLNSNGGTSSRLRLILSGGETLLPTHVDKLRGMDIANGYGLSESGVCSTYKLLKPGQDGGQAVSASLGRPVANQQVYVLDAHLRPVPIGVKGQICISGHGLARGYLNRSDLSEAAFVPHPFRQGERLLLTGDTGYWLPGGELAFIGRSDRQVQIRGYRIELSEVERHLCTYPEVEEAAVHPQSDFEGNLRLIAYYTVRSQASIIGQQLAHWLESRIPSYMKPAAYIQLERIPYNANGKLEVSSLPQPGDSLARSGAAYEQPQTSAEITIAKVWEEILQLRHFGVEDNFFDLGGHSLLLAKVHDRLSREFPVPLTLVDLFKYPTVRSLAGYLSEGSRNTLGTDIYETAAKQKNAFLRYRKTASSVAVRSTIEKEE</sequence>
<dbReference type="InterPro" id="IPR020845">
    <property type="entry name" value="AMP-binding_CS"/>
</dbReference>
<dbReference type="CDD" id="cd05930">
    <property type="entry name" value="A_NRPS"/>
    <property type="match status" value="1"/>
</dbReference>
<dbReference type="PROSITE" id="PS50075">
    <property type="entry name" value="CARRIER"/>
    <property type="match status" value="1"/>
</dbReference>
<dbReference type="PANTHER" id="PTHR45527">
    <property type="entry name" value="NONRIBOSOMAL PEPTIDE SYNTHETASE"/>
    <property type="match status" value="1"/>
</dbReference>
<keyword evidence="6" id="KW-0045">Antibiotic biosynthesis</keyword>
<evidence type="ECO:0000256" key="5">
    <source>
        <dbReference type="ARBA" id="ARBA00022737"/>
    </source>
</evidence>
<gene>
    <name evidence="9" type="ORF">ACFSX3_27685</name>
</gene>
<keyword evidence="3" id="KW-0596">Phosphopantetheine</keyword>
<evidence type="ECO:0000256" key="6">
    <source>
        <dbReference type="ARBA" id="ARBA00023194"/>
    </source>
</evidence>
<keyword evidence="4" id="KW-0597">Phosphoprotein</keyword>
<dbReference type="InterPro" id="IPR010071">
    <property type="entry name" value="AA_adenyl_dom"/>
</dbReference>
<dbReference type="Gene3D" id="1.10.1200.10">
    <property type="entry name" value="ACP-like"/>
    <property type="match status" value="1"/>
</dbReference>
<evidence type="ECO:0000256" key="3">
    <source>
        <dbReference type="ARBA" id="ARBA00022450"/>
    </source>
</evidence>